<dbReference type="CDD" id="cd14254">
    <property type="entry name" value="Dockerin_II"/>
    <property type="match status" value="1"/>
</dbReference>
<dbReference type="InterPro" id="IPR016134">
    <property type="entry name" value="Dockerin_dom"/>
</dbReference>
<dbReference type="InterPro" id="IPR018247">
    <property type="entry name" value="EF_Hand_1_Ca_BS"/>
</dbReference>
<feature type="domain" description="EF-hand" evidence="3">
    <location>
        <begin position="117"/>
        <end position="152"/>
    </location>
</feature>
<dbReference type="Gene3D" id="1.10.1330.10">
    <property type="entry name" value="Dockerin domain"/>
    <property type="match status" value="1"/>
</dbReference>
<evidence type="ECO:0000313" key="6">
    <source>
        <dbReference type="Proteomes" id="UP001595979"/>
    </source>
</evidence>
<protein>
    <recommendedName>
        <fullName evidence="7">EF-hand domain-containing protein</fullName>
    </recommendedName>
</protein>
<feature type="compositionally biased region" description="Pro residues" evidence="1">
    <location>
        <begin position="235"/>
        <end position="256"/>
    </location>
</feature>
<dbReference type="RefSeq" id="WP_380051643.1">
    <property type="nucleotide sequence ID" value="NZ_JBHSOH010000034.1"/>
</dbReference>
<evidence type="ECO:0008006" key="7">
    <source>
        <dbReference type="Google" id="ProtNLM"/>
    </source>
</evidence>
<proteinExistence type="predicted"/>
<dbReference type="PROSITE" id="PS51766">
    <property type="entry name" value="DOCKERIN"/>
    <property type="match status" value="1"/>
</dbReference>
<dbReference type="InterPro" id="IPR036439">
    <property type="entry name" value="Dockerin_dom_sf"/>
</dbReference>
<evidence type="ECO:0000256" key="1">
    <source>
        <dbReference type="SAM" id="MobiDB-lite"/>
    </source>
</evidence>
<dbReference type="EMBL" id="JBHSOH010000034">
    <property type="protein sequence ID" value="MFC5850008.1"/>
    <property type="molecule type" value="Genomic_DNA"/>
</dbReference>
<feature type="domain" description="Dockerin" evidence="4">
    <location>
        <begin position="124"/>
        <end position="186"/>
    </location>
</feature>
<keyword evidence="2" id="KW-0732">Signal</keyword>
<organism evidence="5 6">
    <name type="scientific">Deinococcus petrolearius</name>
    <dbReference type="NCBI Taxonomy" id="1751295"/>
    <lineage>
        <taxon>Bacteria</taxon>
        <taxon>Thermotogati</taxon>
        <taxon>Deinococcota</taxon>
        <taxon>Deinococci</taxon>
        <taxon>Deinococcales</taxon>
        <taxon>Deinococcaceae</taxon>
        <taxon>Deinococcus</taxon>
    </lineage>
</organism>
<gene>
    <name evidence="5" type="ORF">ACFPQ6_17030</name>
</gene>
<evidence type="ECO:0000259" key="4">
    <source>
        <dbReference type="PROSITE" id="PS51766"/>
    </source>
</evidence>
<feature type="chain" id="PRO_5045299197" description="EF-hand domain-containing protein" evidence="2">
    <location>
        <begin position="22"/>
        <end position="256"/>
    </location>
</feature>
<feature type="signal peptide" evidence="2">
    <location>
        <begin position="1"/>
        <end position="21"/>
    </location>
</feature>
<sequence>MRRAGTLAALLTAALLGQAGAVGLKLRPQGEAMRQATLAALAALSTREVPFTLDESAGPTLTLGGVGVSDVPFNPDVAARVVVVGGERRLEFNPQGPLALAEAVRRQLQDEFKLTAWTPEAAQKRFGGADLNGDGAIDLSDLALLMENYGKASAQSGDLNQDRKVDDADLRLFSAQYTAALNAAPAQVSPAPATPTAPPPAQPAPATAPTATPTPTPVPTTAPATTPTTETTPPVTVPPVTSPPAPTPPEPAPTTP</sequence>
<keyword evidence="6" id="KW-1185">Reference proteome</keyword>
<feature type="region of interest" description="Disordered" evidence="1">
    <location>
        <begin position="186"/>
        <end position="256"/>
    </location>
</feature>
<feature type="compositionally biased region" description="Low complexity" evidence="1">
    <location>
        <begin position="221"/>
        <end position="234"/>
    </location>
</feature>
<dbReference type="PROSITE" id="PS00018">
    <property type="entry name" value="EF_HAND_1"/>
    <property type="match status" value="1"/>
</dbReference>
<evidence type="ECO:0000259" key="3">
    <source>
        <dbReference type="PROSITE" id="PS50222"/>
    </source>
</evidence>
<feature type="compositionally biased region" description="Pro residues" evidence="1">
    <location>
        <begin position="192"/>
        <end position="203"/>
    </location>
</feature>
<comment type="caution">
    <text evidence="5">The sequence shown here is derived from an EMBL/GenBank/DDBJ whole genome shotgun (WGS) entry which is preliminary data.</text>
</comment>
<dbReference type="Proteomes" id="UP001595979">
    <property type="component" value="Unassembled WGS sequence"/>
</dbReference>
<dbReference type="InterPro" id="IPR002048">
    <property type="entry name" value="EF_hand_dom"/>
</dbReference>
<accession>A0ABW1DPS4</accession>
<name>A0ABW1DPS4_9DEIO</name>
<dbReference type="PROSITE" id="PS50222">
    <property type="entry name" value="EF_HAND_2"/>
    <property type="match status" value="1"/>
</dbReference>
<evidence type="ECO:0000256" key="2">
    <source>
        <dbReference type="SAM" id="SignalP"/>
    </source>
</evidence>
<reference evidence="6" key="1">
    <citation type="journal article" date="2019" name="Int. J. Syst. Evol. Microbiol.">
        <title>The Global Catalogue of Microorganisms (GCM) 10K type strain sequencing project: providing services to taxonomists for standard genome sequencing and annotation.</title>
        <authorList>
            <consortium name="The Broad Institute Genomics Platform"/>
            <consortium name="The Broad Institute Genome Sequencing Center for Infectious Disease"/>
            <person name="Wu L."/>
            <person name="Ma J."/>
        </authorList>
    </citation>
    <scope>NUCLEOTIDE SEQUENCE [LARGE SCALE GENOMIC DNA]</scope>
    <source>
        <strain evidence="6">CGMCC 1.15053</strain>
    </source>
</reference>
<dbReference type="PRINTS" id="PR01217">
    <property type="entry name" value="PRICHEXTENSN"/>
</dbReference>
<evidence type="ECO:0000313" key="5">
    <source>
        <dbReference type="EMBL" id="MFC5850008.1"/>
    </source>
</evidence>